<feature type="domain" description="HTH lysR-type" evidence="5">
    <location>
        <begin position="2"/>
        <end position="59"/>
    </location>
</feature>
<dbReference type="PANTHER" id="PTHR30537:SF5">
    <property type="entry name" value="HTH-TYPE TRANSCRIPTIONAL ACTIVATOR TTDR-RELATED"/>
    <property type="match status" value="1"/>
</dbReference>
<dbReference type="InterPro" id="IPR036390">
    <property type="entry name" value="WH_DNA-bd_sf"/>
</dbReference>
<comment type="similarity">
    <text evidence="1">Belongs to the LysR transcriptional regulatory family.</text>
</comment>
<keyword evidence="2" id="KW-0805">Transcription regulation</keyword>
<proteinExistence type="inferred from homology"/>
<dbReference type="SUPFAM" id="SSF53850">
    <property type="entry name" value="Periplasmic binding protein-like II"/>
    <property type="match status" value="1"/>
</dbReference>
<dbReference type="InterPro" id="IPR036388">
    <property type="entry name" value="WH-like_DNA-bd_sf"/>
</dbReference>
<dbReference type="Gene3D" id="1.10.10.10">
    <property type="entry name" value="Winged helix-like DNA-binding domain superfamily/Winged helix DNA-binding domain"/>
    <property type="match status" value="1"/>
</dbReference>
<evidence type="ECO:0000256" key="2">
    <source>
        <dbReference type="ARBA" id="ARBA00023015"/>
    </source>
</evidence>
<keyword evidence="4" id="KW-0804">Transcription</keyword>
<evidence type="ECO:0000313" key="7">
    <source>
        <dbReference type="Proteomes" id="UP001596045"/>
    </source>
</evidence>
<reference evidence="7" key="1">
    <citation type="journal article" date="2019" name="Int. J. Syst. Evol. Microbiol.">
        <title>The Global Catalogue of Microorganisms (GCM) 10K type strain sequencing project: providing services to taxonomists for standard genome sequencing and annotation.</title>
        <authorList>
            <consortium name="The Broad Institute Genomics Platform"/>
            <consortium name="The Broad Institute Genome Sequencing Center for Infectious Disease"/>
            <person name="Wu L."/>
            <person name="Ma J."/>
        </authorList>
    </citation>
    <scope>NUCLEOTIDE SEQUENCE [LARGE SCALE GENOMIC DNA]</scope>
    <source>
        <strain evidence="7">JCM 17066</strain>
    </source>
</reference>
<dbReference type="PANTHER" id="PTHR30537">
    <property type="entry name" value="HTH-TYPE TRANSCRIPTIONAL REGULATOR"/>
    <property type="match status" value="1"/>
</dbReference>
<accession>A0ABW0M9M9</accession>
<protein>
    <submittedName>
        <fullName evidence="6">LysR family transcriptional regulator</fullName>
    </submittedName>
</protein>
<dbReference type="EMBL" id="JBHSMT010000023">
    <property type="protein sequence ID" value="MFC5474770.1"/>
    <property type="molecule type" value="Genomic_DNA"/>
</dbReference>
<dbReference type="Pfam" id="PF03466">
    <property type="entry name" value="LysR_substrate"/>
    <property type="match status" value="1"/>
</dbReference>
<dbReference type="CDD" id="cd08422">
    <property type="entry name" value="PBP2_CrgA_like"/>
    <property type="match status" value="1"/>
</dbReference>
<gene>
    <name evidence="6" type="ORF">ACFPM8_12470</name>
</gene>
<dbReference type="InterPro" id="IPR058163">
    <property type="entry name" value="LysR-type_TF_proteobact-type"/>
</dbReference>
<dbReference type="RefSeq" id="WP_378997880.1">
    <property type="nucleotide sequence ID" value="NZ_JBHSMT010000023.1"/>
</dbReference>
<dbReference type="Proteomes" id="UP001596045">
    <property type="component" value="Unassembled WGS sequence"/>
</dbReference>
<sequence>MLDLNDIAMFVQVVRSGSFAEAARRLGLPPNTVSRRVQQLEAQLGTRLLQRSTRKLTLTSAGQGFHERCAGAVDGLLEAGQELMTGSSAPSGLVRVAAPADFFDIFPMEWVSEFLAAHPRVRLDFVLSDANADLIAEQIDIAFRGGPLRDSGYVGRQILDLRSDGMVASPAYIAVRGAPRTLQELVSHDCVIPTHPSGRATWRLVGPNGEEEVQVAGRFSGNTAQALRKATVAGLGIALLPPAMAKLDVQAGALVPVLPQYQRIGYGMSVLYPSRRHLPLAVSAFIGLVIEKMNAAEVPEVHSSVRRR</sequence>
<dbReference type="InterPro" id="IPR005119">
    <property type="entry name" value="LysR_subst-bd"/>
</dbReference>
<dbReference type="SUPFAM" id="SSF46785">
    <property type="entry name" value="Winged helix' DNA-binding domain"/>
    <property type="match status" value="1"/>
</dbReference>
<evidence type="ECO:0000256" key="1">
    <source>
        <dbReference type="ARBA" id="ARBA00009437"/>
    </source>
</evidence>
<dbReference type="Pfam" id="PF00126">
    <property type="entry name" value="HTH_1"/>
    <property type="match status" value="1"/>
</dbReference>
<dbReference type="PROSITE" id="PS50931">
    <property type="entry name" value="HTH_LYSR"/>
    <property type="match status" value="1"/>
</dbReference>
<keyword evidence="3" id="KW-0238">DNA-binding</keyword>
<keyword evidence="7" id="KW-1185">Reference proteome</keyword>
<dbReference type="InterPro" id="IPR000847">
    <property type="entry name" value="LysR_HTH_N"/>
</dbReference>
<evidence type="ECO:0000256" key="3">
    <source>
        <dbReference type="ARBA" id="ARBA00023125"/>
    </source>
</evidence>
<name>A0ABW0M9M9_9BURK</name>
<organism evidence="6 7">
    <name type="scientific">Paraherbaspirillum soli</name>
    <dbReference type="NCBI Taxonomy" id="631222"/>
    <lineage>
        <taxon>Bacteria</taxon>
        <taxon>Pseudomonadati</taxon>
        <taxon>Pseudomonadota</taxon>
        <taxon>Betaproteobacteria</taxon>
        <taxon>Burkholderiales</taxon>
        <taxon>Oxalobacteraceae</taxon>
        <taxon>Paraherbaspirillum</taxon>
    </lineage>
</organism>
<evidence type="ECO:0000313" key="6">
    <source>
        <dbReference type="EMBL" id="MFC5474770.1"/>
    </source>
</evidence>
<evidence type="ECO:0000259" key="5">
    <source>
        <dbReference type="PROSITE" id="PS50931"/>
    </source>
</evidence>
<evidence type="ECO:0000256" key="4">
    <source>
        <dbReference type="ARBA" id="ARBA00023163"/>
    </source>
</evidence>
<comment type="caution">
    <text evidence="6">The sequence shown here is derived from an EMBL/GenBank/DDBJ whole genome shotgun (WGS) entry which is preliminary data.</text>
</comment>
<dbReference type="Gene3D" id="3.40.190.290">
    <property type="match status" value="1"/>
</dbReference>